<evidence type="ECO:0000256" key="2">
    <source>
        <dbReference type="ARBA" id="ARBA00008064"/>
    </source>
</evidence>
<keyword evidence="8 9" id="KW-0998">Cell outer membrane</keyword>
<dbReference type="FunFam" id="2.60.40.3110:FF:000001">
    <property type="entry name" value="Putative fimbrial outer membrane usher"/>
    <property type="match status" value="1"/>
</dbReference>
<proteinExistence type="inferred from homology"/>
<dbReference type="PANTHER" id="PTHR30451:SF20">
    <property type="entry name" value="FIMBRIAE USHER"/>
    <property type="match status" value="1"/>
</dbReference>
<feature type="domain" description="PapC-like C-terminal" evidence="11">
    <location>
        <begin position="760"/>
        <end position="822"/>
    </location>
</feature>
<keyword evidence="5 9" id="KW-0812">Transmembrane</keyword>
<dbReference type="Gene3D" id="2.60.40.2070">
    <property type="match status" value="1"/>
</dbReference>
<dbReference type="EMBL" id="JAVIGA010000010">
    <property type="protein sequence ID" value="MDQ9127079.1"/>
    <property type="molecule type" value="Genomic_DNA"/>
</dbReference>
<evidence type="ECO:0000259" key="11">
    <source>
        <dbReference type="Pfam" id="PF13953"/>
    </source>
</evidence>
<evidence type="ECO:0000256" key="4">
    <source>
        <dbReference type="ARBA" id="ARBA00022452"/>
    </source>
</evidence>
<dbReference type="InterPro" id="IPR025949">
    <property type="entry name" value="PapC-like_C"/>
</dbReference>
<dbReference type="InterPro" id="IPR000015">
    <property type="entry name" value="Fimb_usher"/>
</dbReference>
<organism evidence="13 14">
    <name type="scientific">Serratia fonticola</name>
    <dbReference type="NCBI Taxonomy" id="47917"/>
    <lineage>
        <taxon>Bacteria</taxon>
        <taxon>Pseudomonadati</taxon>
        <taxon>Pseudomonadota</taxon>
        <taxon>Gammaproteobacteria</taxon>
        <taxon>Enterobacterales</taxon>
        <taxon>Yersiniaceae</taxon>
        <taxon>Serratia</taxon>
    </lineage>
</organism>
<comment type="subcellular location">
    <subcellularLocation>
        <location evidence="1 9">Cell outer membrane</location>
        <topology evidence="1 9">Multi-pass membrane protein</topology>
    </subcellularLocation>
</comment>
<dbReference type="Gene3D" id="2.60.40.2610">
    <property type="entry name" value="Outer membrane usher protein FimD, plug domain"/>
    <property type="match status" value="1"/>
</dbReference>
<dbReference type="InterPro" id="IPR037224">
    <property type="entry name" value="PapC_N_sf"/>
</dbReference>
<dbReference type="GO" id="GO:0015473">
    <property type="term" value="F:fimbrial usher porin activity"/>
    <property type="evidence" value="ECO:0007669"/>
    <property type="project" value="InterPro"/>
</dbReference>
<dbReference type="Gene3D" id="2.60.40.3110">
    <property type="match status" value="1"/>
</dbReference>
<feature type="region of interest" description="Disordered" evidence="10">
    <location>
        <begin position="615"/>
        <end position="641"/>
    </location>
</feature>
<dbReference type="InterPro" id="IPR025885">
    <property type="entry name" value="PapC_N"/>
</dbReference>
<keyword evidence="4" id="KW-1134">Transmembrane beta strand</keyword>
<protein>
    <submittedName>
        <fullName evidence="13">Fimbria/pilus outer membrane usher protein</fullName>
    </submittedName>
</protein>
<dbReference type="Pfam" id="PF13953">
    <property type="entry name" value="PapC_C"/>
    <property type="match status" value="1"/>
</dbReference>
<evidence type="ECO:0000313" key="14">
    <source>
        <dbReference type="Proteomes" id="UP001224622"/>
    </source>
</evidence>
<dbReference type="Pfam" id="PF13954">
    <property type="entry name" value="PapC_N"/>
    <property type="match status" value="1"/>
</dbReference>
<evidence type="ECO:0000256" key="8">
    <source>
        <dbReference type="ARBA" id="ARBA00023237"/>
    </source>
</evidence>
<evidence type="ECO:0000259" key="12">
    <source>
        <dbReference type="Pfam" id="PF13954"/>
    </source>
</evidence>
<comment type="caution">
    <text evidence="13">The sequence shown here is derived from an EMBL/GenBank/DDBJ whole genome shotgun (WGS) entry which is preliminary data.</text>
</comment>
<evidence type="ECO:0000256" key="5">
    <source>
        <dbReference type="ARBA" id="ARBA00022692"/>
    </source>
</evidence>
<gene>
    <name evidence="13" type="ORF">RDT67_11615</name>
</gene>
<dbReference type="SUPFAM" id="SSF141729">
    <property type="entry name" value="FimD N-terminal domain-like"/>
    <property type="match status" value="1"/>
</dbReference>
<reference evidence="13" key="1">
    <citation type="submission" date="2023-08" db="EMBL/GenBank/DDBJ databases">
        <title>The Comparative Genomic Analysis of Yersiniaceae from Polar Regions.</title>
        <authorList>
            <person name="Goncharov A."/>
            <person name="Aslanov B."/>
            <person name="Kolodzhieva V."/>
            <person name="Azarov D."/>
            <person name="Mochov A."/>
            <person name="Lebedeva E."/>
        </authorList>
    </citation>
    <scope>NUCLEOTIDE SEQUENCE</scope>
    <source>
        <strain evidence="13">Vf</strain>
    </source>
</reference>
<keyword evidence="6" id="KW-0732">Signal</keyword>
<keyword evidence="9" id="KW-1029">Fimbrium biogenesis</keyword>
<dbReference type="Proteomes" id="UP001224622">
    <property type="component" value="Unassembled WGS sequence"/>
</dbReference>
<evidence type="ECO:0000256" key="1">
    <source>
        <dbReference type="ARBA" id="ARBA00004571"/>
    </source>
</evidence>
<keyword evidence="3 9" id="KW-0813">Transport</keyword>
<dbReference type="AlphaFoldDB" id="A0AAJ1YBS5"/>
<evidence type="ECO:0000256" key="7">
    <source>
        <dbReference type="ARBA" id="ARBA00023136"/>
    </source>
</evidence>
<dbReference type="Gene3D" id="3.10.20.410">
    <property type="match status" value="1"/>
</dbReference>
<dbReference type="InterPro" id="IPR018030">
    <property type="entry name" value="Fimbrial_membr_usher_CS"/>
</dbReference>
<keyword evidence="7 9" id="KW-0472">Membrane</keyword>
<dbReference type="Pfam" id="PF00577">
    <property type="entry name" value="Usher"/>
    <property type="match status" value="1"/>
</dbReference>
<name>A0AAJ1YBS5_SERFO</name>
<evidence type="ECO:0000256" key="6">
    <source>
        <dbReference type="ARBA" id="ARBA00022729"/>
    </source>
</evidence>
<dbReference type="InterPro" id="IPR042186">
    <property type="entry name" value="FimD_plug_dom"/>
</dbReference>
<dbReference type="FunFam" id="2.60.40.2610:FF:000001">
    <property type="entry name" value="Outer membrane fimbrial usher protein"/>
    <property type="match status" value="1"/>
</dbReference>
<dbReference type="GO" id="GO:0009279">
    <property type="term" value="C:cell outer membrane"/>
    <property type="evidence" value="ECO:0007669"/>
    <property type="project" value="UniProtKB-SubCell"/>
</dbReference>
<dbReference type="InterPro" id="IPR043142">
    <property type="entry name" value="PapC-like_C_sf"/>
</dbReference>
<comment type="similarity">
    <text evidence="2 9">Belongs to the fimbrial export usher family.</text>
</comment>
<dbReference type="PANTHER" id="PTHR30451">
    <property type="entry name" value="OUTER MEMBRANE USHER PROTEIN"/>
    <property type="match status" value="1"/>
</dbReference>
<feature type="domain" description="PapC N-terminal" evidence="12">
    <location>
        <begin position="51"/>
        <end position="189"/>
    </location>
</feature>
<dbReference type="PROSITE" id="PS01151">
    <property type="entry name" value="FIMBRIAL_USHER"/>
    <property type="match status" value="1"/>
</dbReference>
<sequence>MDQINEANARNLTSKVALVLLLANVTLVGAAWGTDASVIPQDSSKGQAYLYNTSFLVGSEKVDVARFAYGNDITPGSYSMSILVNKKLVGKANLLIKDIENKKVVCLSKELIRLLDLKLENVPLDSDSGSCVLLNSLIPTASYIINMPDLAVDFSIPQVYLQRESQGDVSQALWDAGINAGFINYNANYYESRINGNQQALTNSNFFTLLNSGVNLGLWQLRNNSNYSSSNNGISKWTTLNSYLQRPLPAFKGMLVAGEYNTSGQYFDSLSFRGIQLASDDRMLPASQQGFAPVVRGVARTNALVQVSQRGVLLNKTTVAPGAFAIDDLYPTGYGGELDVVVTETDGTVQTFSVPYSSVASLLRDNSSRYAVTFGQLNNQILRSKPTFLQALYSRGVSNNITAYAGSQFAENYQSAVVGSAFNTRLGALGVDITGSSADLQSGNSRGWSVKASHSKYLEISQTFLSLATYRYSDKGYYGFNEAAQQRELDYSHVLRQKGRFELAISQQVLDYGSLFISGSILSYWDRSGSSSNYQAGYSFLVKNINVGTSISRVSNNSGESENQYMLTLSIPFGGERYGYHSVTTSLNTNSEGLSQTTLGLNGSLGQDNSLSYGMSGSTDSHNQSSVSGNMAKNHSMGQASVSASQGKNFRQYALGMSGSAVVHSGGLTLGQYAADAMALVEAKDAAGARVENISGVTIDRFGYAIVPYLSAYRNNTINIDPQGMPENTELLSSGSKVVPYSGAIVKVKFDTRSGNKAFIESTTPDGEPLPMGAMVVDEKGNNVGMVGQGGVLYASGLNDDGLLLVSWRSDLTGQCRIRYHFAKEKATDKNHGMRQLSLPCTPMK</sequence>
<evidence type="ECO:0000256" key="10">
    <source>
        <dbReference type="SAM" id="MobiDB-lite"/>
    </source>
</evidence>
<evidence type="ECO:0000256" key="9">
    <source>
        <dbReference type="RuleBase" id="RU003884"/>
    </source>
</evidence>
<dbReference type="GO" id="GO:0009297">
    <property type="term" value="P:pilus assembly"/>
    <property type="evidence" value="ECO:0007669"/>
    <property type="project" value="InterPro"/>
</dbReference>
<accession>A0AAJ1YBS5</accession>
<evidence type="ECO:0000256" key="3">
    <source>
        <dbReference type="ARBA" id="ARBA00022448"/>
    </source>
</evidence>
<dbReference type="RefSeq" id="WP_309047428.1">
    <property type="nucleotide sequence ID" value="NZ_JAVIGA010000010.1"/>
</dbReference>
<evidence type="ECO:0000313" key="13">
    <source>
        <dbReference type="EMBL" id="MDQ9127079.1"/>
    </source>
</evidence>